<keyword evidence="1" id="KW-0732">Signal</keyword>
<evidence type="ECO:0000313" key="2">
    <source>
        <dbReference type="EMBL" id="ORX53275.1"/>
    </source>
</evidence>
<accession>A0A1Y1VEW8</accession>
<dbReference type="EMBL" id="MCFH01000013">
    <property type="protein sequence ID" value="ORX53275.1"/>
    <property type="molecule type" value="Genomic_DNA"/>
</dbReference>
<keyword evidence="3" id="KW-1185">Reference proteome</keyword>
<organism evidence="2 3">
    <name type="scientific">Piromyces finnis</name>
    <dbReference type="NCBI Taxonomy" id="1754191"/>
    <lineage>
        <taxon>Eukaryota</taxon>
        <taxon>Fungi</taxon>
        <taxon>Fungi incertae sedis</taxon>
        <taxon>Chytridiomycota</taxon>
        <taxon>Chytridiomycota incertae sedis</taxon>
        <taxon>Neocallimastigomycetes</taxon>
        <taxon>Neocallimastigales</taxon>
        <taxon>Neocallimastigaceae</taxon>
        <taxon>Piromyces</taxon>
    </lineage>
</organism>
<reference evidence="2 3" key="1">
    <citation type="submission" date="2016-08" db="EMBL/GenBank/DDBJ databases">
        <title>Genomes of anaerobic fungi encode conserved fungal cellulosomes for biomass hydrolysis.</title>
        <authorList>
            <consortium name="DOE Joint Genome Institute"/>
            <person name="Haitjema C.H."/>
            <person name="Gilmore S.P."/>
            <person name="Henske J.K."/>
            <person name="Solomon K.V."/>
            <person name="De Groot R."/>
            <person name="Kuo A."/>
            <person name="Mondo S.J."/>
            <person name="Salamov A.A."/>
            <person name="Labutti K."/>
            <person name="Zhao Z."/>
            <person name="Chiniquy J."/>
            <person name="Barry K."/>
            <person name="Brewer H.M."/>
            <person name="Purvine S.O."/>
            <person name="Wright A.T."/>
            <person name="Boxma B."/>
            <person name="Van Alen T."/>
            <person name="Hackstein J.H."/>
            <person name="Baker S.E."/>
            <person name="Grigoriev I.V."/>
            <person name="O'Malley M.A."/>
        </authorList>
    </citation>
    <scope>NUCLEOTIDE SEQUENCE [LARGE SCALE GENOMIC DNA]</scope>
    <source>
        <strain evidence="3">finn</strain>
    </source>
</reference>
<sequence>MINLKCMKMLIVNIFVFLKIRGLTSEENSGYSRYDFRFLIEKYFNNNKKKNIF</sequence>
<feature type="chain" id="PRO_5012711300" evidence="1">
    <location>
        <begin position="26"/>
        <end position="53"/>
    </location>
</feature>
<evidence type="ECO:0000256" key="1">
    <source>
        <dbReference type="SAM" id="SignalP"/>
    </source>
</evidence>
<gene>
    <name evidence="2" type="ORF">BCR36DRAFT_23505</name>
</gene>
<dbReference type="AlphaFoldDB" id="A0A1Y1VEW8"/>
<dbReference type="Proteomes" id="UP000193719">
    <property type="component" value="Unassembled WGS sequence"/>
</dbReference>
<protein>
    <submittedName>
        <fullName evidence="2">Uncharacterized protein</fullName>
    </submittedName>
</protein>
<name>A0A1Y1VEW8_9FUNG</name>
<proteinExistence type="predicted"/>
<feature type="signal peptide" evidence="1">
    <location>
        <begin position="1"/>
        <end position="25"/>
    </location>
</feature>
<comment type="caution">
    <text evidence="2">The sequence shown here is derived from an EMBL/GenBank/DDBJ whole genome shotgun (WGS) entry which is preliminary data.</text>
</comment>
<evidence type="ECO:0000313" key="3">
    <source>
        <dbReference type="Proteomes" id="UP000193719"/>
    </source>
</evidence>
<reference evidence="2 3" key="2">
    <citation type="submission" date="2016-08" db="EMBL/GenBank/DDBJ databases">
        <title>Pervasive Adenine N6-methylation of Active Genes in Fungi.</title>
        <authorList>
            <consortium name="DOE Joint Genome Institute"/>
            <person name="Mondo S.J."/>
            <person name="Dannebaum R.O."/>
            <person name="Kuo R.C."/>
            <person name="Labutti K."/>
            <person name="Haridas S."/>
            <person name="Kuo A."/>
            <person name="Salamov A."/>
            <person name="Ahrendt S.R."/>
            <person name="Lipzen A."/>
            <person name="Sullivan W."/>
            <person name="Andreopoulos W.B."/>
            <person name="Clum A."/>
            <person name="Lindquist E."/>
            <person name="Daum C."/>
            <person name="Ramamoorthy G.K."/>
            <person name="Gryganskyi A."/>
            <person name="Culley D."/>
            <person name="Magnuson J.K."/>
            <person name="James T.Y."/>
            <person name="O'Malley M.A."/>
            <person name="Stajich J.E."/>
            <person name="Spatafora J.W."/>
            <person name="Visel A."/>
            <person name="Grigoriev I.V."/>
        </authorList>
    </citation>
    <scope>NUCLEOTIDE SEQUENCE [LARGE SCALE GENOMIC DNA]</scope>
    <source>
        <strain evidence="3">finn</strain>
    </source>
</reference>